<dbReference type="PANTHER" id="PTHR39158:SF1">
    <property type="entry name" value="DNAJ HOMOLOG SUBFAMILY C MEMBER 28"/>
    <property type="match status" value="1"/>
</dbReference>
<proteinExistence type="predicted"/>
<dbReference type="AlphaFoldDB" id="A0A0M4FDR7"/>
<evidence type="ECO:0000313" key="2">
    <source>
        <dbReference type="EMBL" id="ALC80161.1"/>
    </source>
</evidence>
<gene>
    <name evidence="2" type="ORF">AM592_00010</name>
</gene>
<organism evidence="2 3">
    <name type="scientific">Bacillus gobiensis</name>
    <dbReference type="NCBI Taxonomy" id="1441095"/>
    <lineage>
        <taxon>Bacteria</taxon>
        <taxon>Bacillati</taxon>
        <taxon>Bacillota</taxon>
        <taxon>Bacilli</taxon>
        <taxon>Bacillales</taxon>
        <taxon>Bacillaceae</taxon>
        <taxon>Bacillus</taxon>
    </lineage>
</organism>
<name>A0A0M4FDR7_9BACI</name>
<dbReference type="OrthoDB" id="9798476at2"/>
<dbReference type="InterPro" id="IPR052573">
    <property type="entry name" value="DnaJ_C_subfamily_28"/>
</dbReference>
<sequence length="124" mass="14344">MDISHIIAENKIKEAIKNGEFKNIQGMGKPLKLDDLSHVPEHLRMGYRMMKNAGMIEDEGALKKEMMTIDDLIAKCYDESEREKLNQLKSEKQLRLDQITKKKNTFGSPASSFYKNRVNKKLGW</sequence>
<dbReference type="Pfam" id="PF09350">
    <property type="entry name" value="DJC28_CD"/>
    <property type="match status" value="1"/>
</dbReference>
<evidence type="ECO:0000259" key="1">
    <source>
        <dbReference type="Pfam" id="PF09350"/>
    </source>
</evidence>
<dbReference type="PATRIC" id="fig|1441095.3.peg.2"/>
<keyword evidence="3" id="KW-1185">Reference proteome</keyword>
<dbReference type="RefSeq" id="WP_053601877.1">
    <property type="nucleotide sequence ID" value="NZ_CP012600.1"/>
</dbReference>
<dbReference type="Proteomes" id="UP000067625">
    <property type="component" value="Chromosome"/>
</dbReference>
<protein>
    <recommendedName>
        <fullName evidence="1">DnaJ homologue subfamily C member 28 conserved domain-containing protein</fullName>
    </recommendedName>
</protein>
<dbReference type="PANTHER" id="PTHR39158">
    <property type="entry name" value="OS08G0560600 PROTEIN"/>
    <property type="match status" value="1"/>
</dbReference>
<accession>A0A0M4FDR7</accession>
<dbReference type="STRING" id="1441095.AM592_00010"/>
<reference evidence="2 3" key="2">
    <citation type="journal article" date="2016" name="Int. J. Syst. Evol. Microbiol.">
        <title>Bacillus gobiensis sp. nov., isolated from a soil sample.</title>
        <authorList>
            <person name="Liu B."/>
            <person name="Liu G.H."/>
            <person name="Cetin S."/>
            <person name="Schumann P."/>
            <person name="Pan Z.Z."/>
            <person name="Chen Q.Q."/>
        </authorList>
    </citation>
    <scope>NUCLEOTIDE SEQUENCE [LARGE SCALE GENOMIC DNA]</scope>
    <source>
        <strain evidence="2 3">FJAT-4402</strain>
    </source>
</reference>
<dbReference type="InterPro" id="IPR018961">
    <property type="entry name" value="DnaJ_homolog_subfam-C_membr-28"/>
</dbReference>
<feature type="domain" description="DnaJ homologue subfamily C member 28 conserved" evidence="1">
    <location>
        <begin position="7"/>
        <end position="73"/>
    </location>
</feature>
<evidence type="ECO:0000313" key="3">
    <source>
        <dbReference type="Proteomes" id="UP000067625"/>
    </source>
</evidence>
<dbReference type="EMBL" id="CP012600">
    <property type="protein sequence ID" value="ALC80161.1"/>
    <property type="molecule type" value="Genomic_DNA"/>
</dbReference>
<reference evidence="3" key="1">
    <citation type="submission" date="2015-08" db="EMBL/GenBank/DDBJ databases">
        <title>Genome sequencing project for genomic taxonomy and phylogenomics of Bacillus-like bacteria.</title>
        <authorList>
            <person name="Liu B."/>
            <person name="Wang J."/>
            <person name="Zhu Y."/>
            <person name="Liu G."/>
            <person name="Chen Q."/>
            <person name="Chen Z."/>
            <person name="Lan J."/>
            <person name="Che J."/>
            <person name="Ge C."/>
            <person name="Shi H."/>
            <person name="Pan Z."/>
            <person name="Liu X."/>
        </authorList>
    </citation>
    <scope>NUCLEOTIDE SEQUENCE [LARGE SCALE GENOMIC DNA]</scope>
    <source>
        <strain evidence="3">FJAT-4402</strain>
    </source>
</reference>